<proteinExistence type="predicted"/>
<protein>
    <submittedName>
        <fullName evidence="1">60S ribosomal protein L8-3</fullName>
    </submittedName>
</protein>
<keyword evidence="1" id="KW-0687">Ribonucleoprotein</keyword>
<keyword evidence="1" id="KW-0689">Ribosomal protein</keyword>
<dbReference type="GO" id="GO:0005840">
    <property type="term" value="C:ribosome"/>
    <property type="evidence" value="ECO:0007669"/>
    <property type="project" value="UniProtKB-KW"/>
</dbReference>
<name>A0A2P2MDN4_RHIMU</name>
<reference evidence="1" key="1">
    <citation type="submission" date="2018-02" db="EMBL/GenBank/DDBJ databases">
        <title>Rhizophora mucronata_Transcriptome.</title>
        <authorList>
            <person name="Meera S.P."/>
            <person name="Sreeshan A."/>
            <person name="Augustine A."/>
        </authorList>
    </citation>
    <scope>NUCLEOTIDE SEQUENCE</scope>
    <source>
        <tissue evidence="1">Leaf</tissue>
    </source>
</reference>
<evidence type="ECO:0000313" key="1">
    <source>
        <dbReference type="EMBL" id="MBX28321.1"/>
    </source>
</evidence>
<accession>A0A2P2MDN4</accession>
<dbReference type="AlphaFoldDB" id="A0A2P2MDN4"/>
<organism evidence="1">
    <name type="scientific">Rhizophora mucronata</name>
    <name type="common">Asiatic mangrove</name>
    <dbReference type="NCBI Taxonomy" id="61149"/>
    <lineage>
        <taxon>Eukaryota</taxon>
        <taxon>Viridiplantae</taxon>
        <taxon>Streptophyta</taxon>
        <taxon>Embryophyta</taxon>
        <taxon>Tracheophyta</taxon>
        <taxon>Spermatophyta</taxon>
        <taxon>Magnoliopsida</taxon>
        <taxon>eudicotyledons</taxon>
        <taxon>Gunneridae</taxon>
        <taxon>Pentapetalae</taxon>
        <taxon>rosids</taxon>
        <taxon>fabids</taxon>
        <taxon>Malpighiales</taxon>
        <taxon>Rhizophoraceae</taxon>
        <taxon>Rhizophora</taxon>
    </lineage>
</organism>
<sequence length="114" mass="12370">MEEQLSLSTLIRLGSSCSSLSSKTTSPPCSNETNLLARRGITPDRACMSNVLVITSSMRMLNWVHCHTTYLGPAIPLHSVLVVGITSLQQGLFSPTSTCNLSYHCTATTWNNLL</sequence>
<dbReference type="EMBL" id="GGEC01047837">
    <property type="protein sequence ID" value="MBX28321.1"/>
    <property type="molecule type" value="Transcribed_RNA"/>
</dbReference>